<dbReference type="PANTHER" id="PTHR43201:SF5">
    <property type="entry name" value="MEDIUM-CHAIN ACYL-COA LIGASE ACSF2, MITOCHONDRIAL"/>
    <property type="match status" value="1"/>
</dbReference>
<organism evidence="5 6">
    <name type="scientific">Sinosporangium siamense</name>
    <dbReference type="NCBI Taxonomy" id="1367973"/>
    <lineage>
        <taxon>Bacteria</taxon>
        <taxon>Bacillati</taxon>
        <taxon>Actinomycetota</taxon>
        <taxon>Actinomycetes</taxon>
        <taxon>Streptosporangiales</taxon>
        <taxon>Streptosporangiaceae</taxon>
        <taxon>Sinosporangium</taxon>
    </lineage>
</organism>
<dbReference type="InterPro" id="IPR000873">
    <property type="entry name" value="AMP-dep_synth/lig_dom"/>
</dbReference>
<comment type="similarity">
    <text evidence="1">Belongs to the ATP-dependent AMP-binding enzyme family.</text>
</comment>
<dbReference type="AlphaFoldDB" id="A0A919VGC1"/>
<dbReference type="InterPro" id="IPR025110">
    <property type="entry name" value="AMP-bd_C"/>
</dbReference>
<sequence length="509" mass="54197">MVASRGMPSSVEGRHNVRITGAREPLTVPAVLASRALAQPDRVALNVGGSRSLTYLEWEQRANAVATGLLDRGMRRGDRVGTLFDEHHWIEYAITYVAIQKAGAVAVPLPSRLAPSEIRWMLDHCGARGVVSDGKIRGVLDIPMWKADDLATGAADPPDAGAGPGDLAQILYTSGTTGRPKGVEASHANLTFEIGAFRRGRPLGHSEHFAHAFPIGTNAGQTMLLNSLHVHPAALVLPRFSPDRFARLIAAHAAGTVFVVPAMAMELLNARVQDRHDLSGVVLLGSTAAPLPPSVGAGLAQAFPKAAIVNYYTSTEAAPAGTTMIFDPARPGSLGRASGANTVRITATDGTPLPAGRAGEVWLRSGAAARAYHRDRRATDEVFKHGWIRTGDLGYLDSEGYLYLVDRESDVVKVGAFKVSTIHVEAAVHRHPAVADAACFAVTHPAFGTLTAVAVVKRAPVTAADLRRFLAEHLAPHEVPARVIFLDSLPRNDAGKVMKRELRQRAEGM</sequence>
<dbReference type="SUPFAM" id="SSF56801">
    <property type="entry name" value="Acetyl-CoA synthetase-like"/>
    <property type="match status" value="1"/>
</dbReference>
<evidence type="ECO:0000313" key="5">
    <source>
        <dbReference type="EMBL" id="GII96964.1"/>
    </source>
</evidence>
<dbReference type="RefSeq" id="WP_239130284.1">
    <property type="nucleotide sequence ID" value="NZ_BOOW01000053.1"/>
</dbReference>
<evidence type="ECO:0000256" key="1">
    <source>
        <dbReference type="ARBA" id="ARBA00006432"/>
    </source>
</evidence>
<dbReference type="PROSITE" id="PS00455">
    <property type="entry name" value="AMP_BINDING"/>
    <property type="match status" value="1"/>
</dbReference>
<keyword evidence="6" id="KW-1185">Reference proteome</keyword>
<name>A0A919VGC1_9ACTN</name>
<keyword evidence="2" id="KW-0436">Ligase</keyword>
<dbReference type="GO" id="GO:0006631">
    <property type="term" value="P:fatty acid metabolic process"/>
    <property type="evidence" value="ECO:0007669"/>
    <property type="project" value="TreeGrafter"/>
</dbReference>
<evidence type="ECO:0000256" key="2">
    <source>
        <dbReference type="ARBA" id="ARBA00022598"/>
    </source>
</evidence>
<comment type="caution">
    <text evidence="5">The sequence shown here is derived from an EMBL/GenBank/DDBJ whole genome shotgun (WGS) entry which is preliminary data.</text>
</comment>
<dbReference type="Gene3D" id="3.40.50.12780">
    <property type="entry name" value="N-terminal domain of ligase-like"/>
    <property type="match status" value="1"/>
</dbReference>
<evidence type="ECO:0000313" key="6">
    <source>
        <dbReference type="Proteomes" id="UP000606172"/>
    </source>
</evidence>
<feature type="domain" description="AMP-binding enzyme C-terminal" evidence="4">
    <location>
        <begin position="424"/>
        <end position="496"/>
    </location>
</feature>
<dbReference type="Proteomes" id="UP000606172">
    <property type="component" value="Unassembled WGS sequence"/>
</dbReference>
<dbReference type="Pfam" id="PF13193">
    <property type="entry name" value="AMP-binding_C"/>
    <property type="match status" value="1"/>
</dbReference>
<dbReference type="Gene3D" id="3.30.300.30">
    <property type="match status" value="1"/>
</dbReference>
<evidence type="ECO:0000259" key="4">
    <source>
        <dbReference type="Pfam" id="PF13193"/>
    </source>
</evidence>
<protein>
    <submittedName>
        <fullName evidence="5">Fatty-acyl-CoA synthase</fullName>
    </submittedName>
</protein>
<proteinExistence type="inferred from homology"/>
<gene>
    <name evidence="5" type="ORF">Ssi02_71950</name>
</gene>
<accession>A0A919VGC1</accession>
<dbReference type="InterPro" id="IPR042099">
    <property type="entry name" value="ANL_N_sf"/>
</dbReference>
<evidence type="ECO:0000259" key="3">
    <source>
        <dbReference type="Pfam" id="PF00501"/>
    </source>
</evidence>
<dbReference type="InterPro" id="IPR045851">
    <property type="entry name" value="AMP-bd_C_sf"/>
</dbReference>
<dbReference type="GO" id="GO:0031956">
    <property type="term" value="F:medium-chain fatty acid-CoA ligase activity"/>
    <property type="evidence" value="ECO:0007669"/>
    <property type="project" value="TreeGrafter"/>
</dbReference>
<reference evidence="5" key="1">
    <citation type="submission" date="2021-01" db="EMBL/GenBank/DDBJ databases">
        <title>Whole genome shotgun sequence of Sinosporangium siamense NBRC 109515.</title>
        <authorList>
            <person name="Komaki H."/>
            <person name="Tamura T."/>
        </authorList>
    </citation>
    <scope>NUCLEOTIDE SEQUENCE</scope>
    <source>
        <strain evidence="5">NBRC 109515</strain>
    </source>
</reference>
<dbReference type="PANTHER" id="PTHR43201">
    <property type="entry name" value="ACYL-COA SYNTHETASE"/>
    <property type="match status" value="1"/>
</dbReference>
<dbReference type="EMBL" id="BOOW01000053">
    <property type="protein sequence ID" value="GII96964.1"/>
    <property type="molecule type" value="Genomic_DNA"/>
</dbReference>
<dbReference type="Pfam" id="PF00501">
    <property type="entry name" value="AMP-binding"/>
    <property type="match status" value="1"/>
</dbReference>
<feature type="domain" description="AMP-dependent synthetase/ligase" evidence="3">
    <location>
        <begin position="35"/>
        <end position="372"/>
    </location>
</feature>
<dbReference type="InterPro" id="IPR020845">
    <property type="entry name" value="AMP-binding_CS"/>
</dbReference>